<dbReference type="GeneID" id="107479498"/>
<dbReference type="Proteomes" id="UP000515211">
    <property type="component" value="Chromosome 3"/>
</dbReference>
<dbReference type="InterPro" id="IPR013103">
    <property type="entry name" value="RVT_2"/>
</dbReference>
<evidence type="ECO:0000259" key="1">
    <source>
        <dbReference type="Pfam" id="PF07727"/>
    </source>
</evidence>
<keyword evidence="2" id="KW-1185">Reference proteome</keyword>
<gene>
    <name evidence="3" type="primary">LOC107479498</name>
</gene>
<dbReference type="KEGG" id="adu:107479498"/>
<reference evidence="2" key="1">
    <citation type="journal article" date="2016" name="Nat. Genet.">
        <title>The genome sequences of Arachis duranensis and Arachis ipaensis, the diploid ancestors of cultivated peanut.</title>
        <authorList>
            <person name="Bertioli D.J."/>
            <person name="Cannon S.B."/>
            <person name="Froenicke L."/>
            <person name="Huang G."/>
            <person name="Farmer A.D."/>
            <person name="Cannon E.K."/>
            <person name="Liu X."/>
            <person name="Gao D."/>
            <person name="Clevenger J."/>
            <person name="Dash S."/>
            <person name="Ren L."/>
            <person name="Moretzsohn M.C."/>
            <person name="Shirasawa K."/>
            <person name="Huang W."/>
            <person name="Vidigal B."/>
            <person name="Abernathy B."/>
            <person name="Chu Y."/>
            <person name="Niederhuth C.E."/>
            <person name="Umale P."/>
            <person name="Araujo A.C."/>
            <person name="Kozik A."/>
            <person name="Kim K.D."/>
            <person name="Burow M.D."/>
            <person name="Varshney R.K."/>
            <person name="Wang X."/>
            <person name="Zhang X."/>
            <person name="Barkley N."/>
            <person name="Guimaraes P.M."/>
            <person name="Isobe S."/>
            <person name="Guo B."/>
            <person name="Liao B."/>
            <person name="Stalker H.T."/>
            <person name="Schmitz R.J."/>
            <person name="Scheffler B.E."/>
            <person name="Leal-Bertioli S.C."/>
            <person name="Xun X."/>
            <person name="Jackson S.A."/>
            <person name="Michelmore R."/>
            <person name="Ozias-Akins P."/>
        </authorList>
    </citation>
    <scope>NUCLEOTIDE SEQUENCE [LARGE SCALE GENOMIC DNA]</scope>
    <source>
        <strain evidence="2">cv. V14167</strain>
    </source>
</reference>
<name>A0A6P4CPJ2_ARADU</name>
<evidence type="ECO:0000313" key="3">
    <source>
        <dbReference type="RefSeq" id="XP_015955113.1"/>
    </source>
</evidence>
<dbReference type="RefSeq" id="XP_015955113.1">
    <property type="nucleotide sequence ID" value="XM_016099627.1"/>
</dbReference>
<accession>A0A6P4CPJ2</accession>
<dbReference type="OrthoDB" id="414945at2759"/>
<dbReference type="PANTHER" id="PTHR11439">
    <property type="entry name" value="GAG-POL-RELATED RETROTRANSPOSON"/>
    <property type="match status" value="1"/>
</dbReference>
<evidence type="ECO:0000313" key="2">
    <source>
        <dbReference type="Proteomes" id="UP000515211"/>
    </source>
</evidence>
<reference evidence="3" key="2">
    <citation type="submission" date="2025-08" db="UniProtKB">
        <authorList>
            <consortium name="RefSeq"/>
        </authorList>
    </citation>
    <scope>IDENTIFICATION</scope>
    <source>
        <tissue evidence="3">Whole plant</tissue>
    </source>
</reference>
<dbReference type="PANTHER" id="PTHR11439:SF470">
    <property type="entry name" value="CYSTEINE-RICH RLK (RECEPTOR-LIKE PROTEIN KINASE) 8"/>
    <property type="match status" value="1"/>
</dbReference>
<dbReference type="InterPro" id="IPR043502">
    <property type="entry name" value="DNA/RNA_pol_sf"/>
</dbReference>
<dbReference type="SUPFAM" id="SSF56672">
    <property type="entry name" value="DNA/RNA polymerases"/>
    <property type="match status" value="1"/>
</dbReference>
<sequence length="358" mass="41392">MDDHSRFTRTFLLKHKFDTVNILINFFNMVETQFKTKVKQMRSDNAALLNHHFKQSRHDYSFFTNGSGHQTIYLLVYVDNTILASPSKDMLYKVHKLLESLFKLKILGDLKYFLVWNWQDQMRKLFLANPTFLPIEPNLRLSSSDGELLTDPASYRRLIGRLMYLTISRPDITYAISTLSQFLSQPRTSHLHALHHLLRYIKGTIGQGLLFLANSEKRLIGYVNVDWAGCLDTRWSVTGFCLFIGNSLVAWRSKKQITVSRSSAESEYWAMVAAPAKLKWLKGLLLDFQVDIPSSMLFCDSQSIIHIASNPTFHERTKHIEVDFHFVREKVVAGFIRPIHVRTQHQLATVFTKPVTPA</sequence>
<dbReference type="AlphaFoldDB" id="A0A6P4CPJ2"/>
<dbReference type="CDD" id="cd09272">
    <property type="entry name" value="RNase_HI_RT_Ty1"/>
    <property type="match status" value="1"/>
</dbReference>
<protein>
    <submittedName>
        <fullName evidence="3">Uncharacterized mitochondrial protein AtMg00810-like</fullName>
    </submittedName>
</protein>
<feature type="domain" description="Reverse transcriptase Ty1/copia-type" evidence="1">
    <location>
        <begin position="46"/>
        <end position="120"/>
    </location>
</feature>
<proteinExistence type="predicted"/>
<organism evidence="2 3">
    <name type="scientific">Arachis duranensis</name>
    <name type="common">Wild peanut</name>
    <dbReference type="NCBI Taxonomy" id="130453"/>
    <lineage>
        <taxon>Eukaryota</taxon>
        <taxon>Viridiplantae</taxon>
        <taxon>Streptophyta</taxon>
        <taxon>Embryophyta</taxon>
        <taxon>Tracheophyta</taxon>
        <taxon>Spermatophyta</taxon>
        <taxon>Magnoliopsida</taxon>
        <taxon>eudicotyledons</taxon>
        <taxon>Gunneridae</taxon>
        <taxon>Pentapetalae</taxon>
        <taxon>rosids</taxon>
        <taxon>fabids</taxon>
        <taxon>Fabales</taxon>
        <taxon>Fabaceae</taxon>
        <taxon>Papilionoideae</taxon>
        <taxon>50 kb inversion clade</taxon>
        <taxon>dalbergioids sensu lato</taxon>
        <taxon>Dalbergieae</taxon>
        <taxon>Pterocarpus clade</taxon>
        <taxon>Arachis</taxon>
    </lineage>
</organism>
<dbReference type="Pfam" id="PF07727">
    <property type="entry name" value="RVT_2"/>
    <property type="match status" value="1"/>
</dbReference>